<protein>
    <recommendedName>
        <fullName evidence="4">Nickel transporter</fullName>
    </recommendedName>
</protein>
<feature type="chain" id="PRO_5014636511" description="Nickel transporter" evidence="1">
    <location>
        <begin position="24"/>
        <end position="235"/>
    </location>
</feature>
<evidence type="ECO:0008006" key="4">
    <source>
        <dbReference type="Google" id="ProtNLM"/>
    </source>
</evidence>
<evidence type="ECO:0000313" key="3">
    <source>
        <dbReference type="Proteomes" id="UP000239867"/>
    </source>
</evidence>
<keyword evidence="3" id="KW-1185">Reference proteome</keyword>
<dbReference type="RefSeq" id="WP_104935843.1">
    <property type="nucleotide sequence ID" value="NZ_CP021255.1"/>
</dbReference>
<name>A0A2L1GLJ1_9BACT</name>
<evidence type="ECO:0000313" key="2">
    <source>
        <dbReference type="EMBL" id="AVD70545.1"/>
    </source>
</evidence>
<dbReference type="InterPro" id="IPR019613">
    <property type="entry name" value="DUF4198"/>
</dbReference>
<dbReference type="OrthoDB" id="4219at2"/>
<keyword evidence="1" id="KW-0732">Signal</keyword>
<dbReference type="EMBL" id="CP021255">
    <property type="protein sequence ID" value="AVD70545.1"/>
    <property type="molecule type" value="Genomic_DNA"/>
</dbReference>
<reference evidence="2 3" key="1">
    <citation type="journal article" date="2018" name="MBio">
        <title>Insights into the evolution of host association through the isolation and characterization of a novel human periodontal pathobiont, Desulfobulbus oralis.</title>
        <authorList>
            <person name="Cross K.L."/>
            <person name="Chirania P."/>
            <person name="Xiong W."/>
            <person name="Beall C.J."/>
            <person name="Elkins J.G."/>
            <person name="Giannone R.J."/>
            <person name="Griffen A.L."/>
            <person name="Guss A.M."/>
            <person name="Hettich R.L."/>
            <person name="Joshi S.S."/>
            <person name="Mokrzan E.M."/>
            <person name="Martin R.K."/>
            <person name="Zhulin I.B."/>
            <person name="Leys E.J."/>
            <person name="Podar M."/>
        </authorList>
    </citation>
    <scope>NUCLEOTIDE SEQUENCE [LARGE SCALE GENOMIC DNA]</scope>
    <source>
        <strain evidence="2 3">ORNL</strain>
    </source>
</reference>
<dbReference type="KEGG" id="deo:CAY53_02845"/>
<evidence type="ECO:0000256" key="1">
    <source>
        <dbReference type="SAM" id="SignalP"/>
    </source>
</evidence>
<proteinExistence type="predicted"/>
<organism evidence="2 3">
    <name type="scientific">Desulfobulbus oralis</name>
    <dbReference type="NCBI Taxonomy" id="1986146"/>
    <lineage>
        <taxon>Bacteria</taxon>
        <taxon>Pseudomonadati</taxon>
        <taxon>Thermodesulfobacteriota</taxon>
        <taxon>Desulfobulbia</taxon>
        <taxon>Desulfobulbales</taxon>
        <taxon>Desulfobulbaceae</taxon>
        <taxon>Desulfobulbus</taxon>
    </lineage>
</organism>
<accession>A0A2L1GLJ1</accession>
<dbReference type="Pfam" id="PF10670">
    <property type="entry name" value="DUF4198"/>
    <property type="match status" value="1"/>
</dbReference>
<gene>
    <name evidence="2" type="ORF">CAY53_02845</name>
</gene>
<sequence>MRCSSFLFAAALFVCSLPVAASAHEFVVMPEAWDSYHAEQVVPLSVYSTHVFLRSEELEDEGYSEVFYQGKALPLTANQNWLTYDTKVTLAGGGTAIITGHRKPMLYEKVQYEKFSKLLLPVDGNSAGYDKVVGQRLEIVPMSDPFAAKVGDEIEFKVLLDGKPAKFDTIYATYSGFSDVPNAWAYTASPVAHGRATVKITSPGFWMVRTMVKLDEKGAGYEGVSLRSILSFPVK</sequence>
<dbReference type="AlphaFoldDB" id="A0A2L1GLJ1"/>
<feature type="signal peptide" evidence="1">
    <location>
        <begin position="1"/>
        <end position="23"/>
    </location>
</feature>
<dbReference type="Proteomes" id="UP000239867">
    <property type="component" value="Chromosome"/>
</dbReference>